<feature type="region of interest" description="Disordered" evidence="1">
    <location>
        <begin position="187"/>
        <end position="290"/>
    </location>
</feature>
<reference evidence="3" key="1">
    <citation type="submission" date="2011-02" db="EMBL/GenBank/DDBJ databases">
        <title>The complete genome of Planctomyces brasiliensis DSM 5305.</title>
        <authorList>
            <person name="Lucas S."/>
            <person name="Copeland A."/>
            <person name="Lapidus A."/>
            <person name="Bruce D."/>
            <person name="Goodwin L."/>
            <person name="Pitluck S."/>
            <person name="Kyrpides N."/>
            <person name="Mavromatis K."/>
            <person name="Pagani I."/>
            <person name="Ivanova N."/>
            <person name="Ovchinnikova G."/>
            <person name="Lu M."/>
            <person name="Detter J.C."/>
            <person name="Han C."/>
            <person name="Land M."/>
            <person name="Hauser L."/>
            <person name="Markowitz V."/>
            <person name="Cheng J.-F."/>
            <person name="Hugenholtz P."/>
            <person name="Woyke T."/>
            <person name="Wu D."/>
            <person name="Tindall B."/>
            <person name="Pomrenke H.G."/>
            <person name="Brambilla E."/>
            <person name="Klenk H.-P."/>
            <person name="Eisen J.A."/>
        </authorList>
    </citation>
    <scope>NUCLEOTIDE SEQUENCE [LARGE SCALE GENOMIC DNA]</scope>
    <source>
        <strain evidence="3">ATCC 49424 / DSM 5305 / JCM 21570 / NBRC 103401 / IFAM 1448</strain>
    </source>
</reference>
<keyword evidence="3" id="KW-1185">Reference proteome</keyword>
<gene>
    <name evidence="2" type="ordered locus">Plabr_0797</name>
</gene>
<evidence type="ECO:0000256" key="1">
    <source>
        <dbReference type="SAM" id="MobiDB-lite"/>
    </source>
</evidence>
<protein>
    <submittedName>
        <fullName evidence="2">Uncharacterized protein</fullName>
    </submittedName>
</protein>
<feature type="compositionally biased region" description="Basic and acidic residues" evidence="1">
    <location>
        <begin position="204"/>
        <end position="224"/>
    </location>
</feature>
<dbReference type="RefSeq" id="WP_013627160.1">
    <property type="nucleotide sequence ID" value="NC_015174.1"/>
</dbReference>
<feature type="region of interest" description="Disordered" evidence="1">
    <location>
        <begin position="37"/>
        <end position="63"/>
    </location>
</feature>
<dbReference type="AlphaFoldDB" id="F0SHI2"/>
<accession>F0SHI2</accession>
<proteinExistence type="predicted"/>
<dbReference type="Proteomes" id="UP000006860">
    <property type="component" value="Chromosome"/>
</dbReference>
<organism evidence="2 3">
    <name type="scientific">Rubinisphaera brasiliensis (strain ATCC 49424 / DSM 5305 / JCM 21570 / IAM 15109 / NBRC 103401 / IFAM 1448)</name>
    <name type="common">Planctomyces brasiliensis</name>
    <dbReference type="NCBI Taxonomy" id="756272"/>
    <lineage>
        <taxon>Bacteria</taxon>
        <taxon>Pseudomonadati</taxon>
        <taxon>Planctomycetota</taxon>
        <taxon>Planctomycetia</taxon>
        <taxon>Planctomycetales</taxon>
        <taxon>Planctomycetaceae</taxon>
        <taxon>Rubinisphaera</taxon>
    </lineage>
</organism>
<dbReference type="EMBL" id="CP002546">
    <property type="protein sequence ID" value="ADY58420.1"/>
    <property type="molecule type" value="Genomic_DNA"/>
</dbReference>
<dbReference type="STRING" id="756272.Plabr_0797"/>
<dbReference type="HOGENOM" id="CLU_959364_0_0_0"/>
<sequence>MQRLQGVMVGLVLGSVVTFTLPAFTQGPEERRLIEQMREREELHRKNAEREEEETREKVERAEEAMRAREEFLRQRVQRHAEEVQERMRRAQAEQHHEQEEHAERVMDNLREAAKFLERAGKHDAAHQAREEAERIERELHERHREGGPGSEAVLREVRELREQMGHLHRDIRGLHERLEQLTKQMERNARHVPRPATPFQNDWKPERPAEGKRPIQKERRLELPQEGDFGIPAVKIPKVETETASGVNDVAEASGDKKETSKNKAPQLPSEEAPKESETEENEQAVPAF</sequence>
<dbReference type="KEGG" id="pbs:Plabr_0797"/>
<evidence type="ECO:0000313" key="2">
    <source>
        <dbReference type="EMBL" id="ADY58420.1"/>
    </source>
</evidence>
<evidence type="ECO:0000313" key="3">
    <source>
        <dbReference type="Proteomes" id="UP000006860"/>
    </source>
</evidence>
<name>F0SHI2_RUBBR</name>